<dbReference type="SMART" id="SM00369">
    <property type="entry name" value="LRR_TYP"/>
    <property type="match status" value="23"/>
</dbReference>
<dbReference type="InterPro" id="IPR026906">
    <property type="entry name" value="LRR_5"/>
</dbReference>
<evidence type="ECO:0000313" key="5">
    <source>
        <dbReference type="Proteomes" id="UP001162156"/>
    </source>
</evidence>
<dbReference type="InterPro" id="IPR032675">
    <property type="entry name" value="LRR_dom_sf"/>
</dbReference>
<dbReference type="GO" id="GO:0005886">
    <property type="term" value="C:plasma membrane"/>
    <property type="evidence" value="ECO:0007669"/>
    <property type="project" value="TreeGrafter"/>
</dbReference>
<proteinExistence type="predicted"/>
<dbReference type="PANTHER" id="PTHR24369:SF213">
    <property type="entry name" value="INSULIN LIKE GROWTH FACTOR BINDING PROTEIN ACID LABILE SUBUNIT"/>
    <property type="match status" value="1"/>
</dbReference>
<dbReference type="FunFam" id="3.80.10.10:FF:001164">
    <property type="entry name" value="GH01279p"/>
    <property type="match status" value="2"/>
</dbReference>
<protein>
    <recommendedName>
        <fullName evidence="6">Chaoptin</fullName>
    </recommendedName>
</protein>
<dbReference type="SMART" id="SM00364">
    <property type="entry name" value="LRR_BAC"/>
    <property type="match status" value="6"/>
</dbReference>
<dbReference type="Pfam" id="PF13855">
    <property type="entry name" value="LRR_8"/>
    <property type="match status" value="5"/>
</dbReference>
<dbReference type="SMART" id="SM00365">
    <property type="entry name" value="LRR_SD22"/>
    <property type="match status" value="10"/>
</dbReference>
<dbReference type="InterPro" id="IPR050541">
    <property type="entry name" value="LRR_TM_domain-containing"/>
</dbReference>
<organism evidence="4 5">
    <name type="scientific">Rhamnusium bicolor</name>
    <dbReference type="NCBI Taxonomy" id="1586634"/>
    <lineage>
        <taxon>Eukaryota</taxon>
        <taxon>Metazoa</taxon>
        <taxon>Ecdysozoa</taxon>
        <taxon>Arthropoda</taxon>
        <taxon>Hexapoda</taxon>
        <taxon>Insecta</taxon>
        <taxon>Pterygota</taxon>
        <taxon>Neoptera</taxon>
        <taxon>Endopterygota</taxon>
        <taxon>Coleoptera</taxon>
        <taxon>Polyphaga</taxon>
        <taxon>Cucujiformia</taxon>
        <taxon>Chrysomeloidea</taxon>
        <taxon>Cerambycidae</taxon>
        <taxon>Lepturinae</taxon>
        <taxon>Rhagiini</taxon>
        <taxon>Rhamnusium</taxon>
    </lineage>
</organism>
<gene>
    <name evidence="4" type="ORF">NQ314_009660</name>
</gene>
<keyword evidence="5" id="KW-1185">Reference proteome</keyword>
<dbReference type="PANTHER" id="PTHR24369">
    <property type="entry name" value="ANTIGEN BSP, PUTATIVE-RELATED"/>
    <property type="match status" value="1"/>
</dbReference>
<feature type="transmembrane region" description="Helical" evidence="3">
    <location>
        <begin position="1069"/>
        <end position="1090"/>
    </location>
</feature>
<accession>A0AAV8XZ54</accession>
<keyword evidence="3" id="KW-0812">Transmembrane</keyword>
<keyword evidence="3" id="KW-1133">Transmembrane helix</keyword>
<keyword evidence="2" id="KW-0677">Repeat</keyword>
<dbReference type="Proteomes" id="UP001162156">
    <property type="component" value="Unassembled WGS sequence"/>
</dbReference>
<dbReference type="SUPFAM" id="SSF52058">
    <property type="entry name" value="L domain-like"/>
    <property type="match status" value="2"/>
</dbReference>
<evidence type="ECO:0000313" key="4">
    <source>
        <dbReference type="EMBL" id="KAJ8943742.1"/>
    </source>
</evidence>
<comment type="caution">
    <text evidence="4">The sequence shown here is derived from an EMBL/GenBank/DDBJ whole genome shotgun (WGS) entry which is preliminary data.</text>
</comment>
<evidence type="ECO:0000256" key="3">
    <source>
        <dbReference type="SAM" id="Phobius"/>
    </source>
</evidence>
<keyword evidence="3" id="KW-0472">Membrane</keyword>
<dbReference type="SUPFAM" id="SSF52047">
    <property type="entry name" value="RNI-like"/>
    <property type="match status" value="1"/>
</dbReference>
<dbReference type="InterPro" id="IPR001611">
    <property type="entry name" value="Leu-rich_rpt"/>
</dbReference>
<dbReference type="EMBL" id="JANEYF010002651">
    <property type="protein sequence ID" value="KAJ8943742.1"/>
    <property type="molecule type" value="Genomic_DNA"/>
</dbReference>
<keyword evidence="1" id="KW-0433">Leucine-rich repeat</keyword>
<dbReference type="PRINTS" id="PR00019">
    <property type="entry name" value="LEURICHRPT"/>
</dbReference>
<name>A0AAV8XZ54_9CUCU</name>
<dbReference type="PROSITE" id="PS51450">
    <property type="entry name" value="LRR"/>
    <property type="match status" value="8"/>
</dbReference>
<dbReference type="AlphaFoldDB" id="A0AAV8XZ54"/>
<evidence type="ECO:0008006" key="6">
    <source>
        <dbReference type="Google" id="ProtNLM"/>
    </source>
</evidence>
<dbReference type="InterPro" id="IPR003591">
    <property type="entry name" value="Leu-rich_rpt_typical-subtyp"/>
</dbReference>
<reference evidence="4" key="1">
    <citation type="journal article" date="2023" name="Insect Mol. Biol.">
        <title>Genome sequencing provides insights into the evolution of gene families encoding plant cell wall-degrading enzymes in longhorned beetles.</title>
        <authorList>
            <person name="Shin N.R."/>
            <person name="Okamura Y."/>
            <person name="Kirsch R."/>
            <person name="Pauchet Y."/>
        </authorList>
    </citation>
    <scope>NUCLEOTIDE SEQUENCE</scope>
    <source>
        <strain evidence="4">RBIC_L_NR</strain>
    </source>
</reference>
<dbReference type="Pfam" id="PF13306">
    <property type="entry name" value="LRR_5"/>
    <property type="match status" value="1"/>
</dbReference>
<sequence>MNTAEALILMGMGICGIALAGYIPPGPLYRCPKEKLLLHPCSCDTESDQGITVSCNNTNLASMSIALNNLATFRLQIENLMIYKCNVARLYGSVFYKLNLRVLRIEETPVEIIEEHTFLGVNNTLNEFHLINSSLKEFPTLAFKILGNLTVLNIDGHKIVELPKDAFILSDMAGKLLKLHIANGNLTTPPSESLQPLRKLKTLDLHGNQIKDLKRNQFKGLRDVEVLDLSYNVIPKVDSSHLSDLTKMSWFNVSHNSLTEITRVDDIWGAFARNTVLKVLNMSFNKIKRLDQTTFRGMRFLRRLYLTDNLISDVGRGTFSSLKRIGTIDLARNLIKKIDYQMFYQLNFIEVLDVSENLVTEIQKLAFKDLFLTNINLSKNNISKIESGAFENCANITKLDMSFNQIANLPKKAFDETTYATELQLSNNLFDNMTQIPLHNMTGIKILNISHNLLTTIPKKTFPKLYELHTIDLSYNKLTDIFNSVFQVLFSLRTLDLSHNDMESIKPSTFGAVPTLLKLDLSYNKLENVARSGFTRLASTRELILRGNKIKSLFQLPISVSHLDLSYNNFEELPPKLWPSMNSLLSLDLSHNMIGDSLGDGSFSGLLTLQRLNLNYNGMRNPPWIALAELTSLQYLYMEGNNLTQLNRNAFGKLPVVFELNLANNNLNNISSRAFEGLLQVIVLNFTNNNLSYIPNGAFQGLVALQTLDLSHNKITKLDNKTHGLLDDCLSLERLNLSHNKISFLTRKTFPSNPYIPYKLKEIDLSYNSMPVMTFDLTVGTSKLEKLNLSHNSIADIRKAVTGNLTRLVSLDLSHNKLHDLTSDKEFFRLPQNISKIYLSNNKLNDLPWEHLTNVSHLSLLDIRNNLFDNFGPELTEMVVKDTDVYFEGNQLRCDCFLRPLSRHFSNQLFLKPFYKSIRCASPPYLSNHSLFDLSEERLNCPSNVNTTRIMERQPGDYDILSDLRFRELSEKKGIIKVKWRVMKHSDIADTNLFIRDVKDPQNIVFQTTLPYIKRTLEIDTTGSLGKKLKERAEYQICLLAKDSKNYVRNFYQEQCKYLTETISGAVRHFINCNFVVIVLIIHFVCYLNCVI</sequence>
<dbReference type="Gene3D" id="3.80.10.10">
    <property type="entry name" value="Ribonuclease Inhibitor"/>
    <property type="match status" value="7"/>
</dbReference>
<evidence type="ECO:0000256" key="2">
    <source>
        <dbReference type="ARBA" id="ARBA00022737"/>
    </source>
</evidence>
<dbReference type="Pfam" id="PF00560">
    <property type="entry name" value="LRR_1"/>
    <property type="match status" value="1"/>
</dbReference>
<evidence type="ECO:0000256" key="1">
    <source>
        <dbReference type="ARBA" id="ARBA00022614"/>
    </source>
</evidence>